<proteinExistence type="inferred from homology"/>
<dbReference type="Proteomes" id="UP001073227">
    <property type="component" value="Unassembled WGS sequence"/>
</dbReference>
<dbReference type="PANTHER" id="PTHR34294:SF1">
    <property type="entry name" value="TRANSCRIPTIONAL REGULATOR LSRR"/>
    <property type="match status" value="1"/>
</dbReference>
<dbReference type="Pfam" id="PF04198">
    <property type="entry name" value="Sugar-bind"/>
    <property type="match status" value="1"/>
</dbReference>
<evidence type="ECO:0000256" key="1">
    <source>
        <dbReference type="ARBA" id="ARBA00010466"/>
    </source>
</evidence>
<dbReference type="InterPro" id="IPR037171">
    <property type="entry name" value="NagB/RpiA_transferase-like"/>
</dbReference>
<dbReference type="InterPro" id="IPR051054">
    <property type="entry name" value="SorC_transcr_regulators"/>
</dbReference>
<dbReference type="EMBL" id="JAOVZR010000001">
    <property type="protein sequence ID" value="MCY0146573.1"/>
    <property type="molecule type" value="Genomic_DNA"/>
</dbReference>
<dbReference type="InterPro" id="IPR013324">
    <property type="entry name" value="RNA_pol_sigma_r3/r4-like"/>
</dbReference>
<dbReference type="InterPro" id="IPR007324">
    <property type="entry name" value="Sugar-bd_dom_put"/>
</dbReference>
<accession>A0ABT3Z475</accession>
<keyword evidence="4" id="KW-0804">Transcription</keyword>
<sequence length="327" mass="34988">MAAPLYSDSERLRRIYQVLVLFYQEHRSQADIAKHMGISPATINRMIREGHERGLVEIKLHAPFGMEAELKTRLKQLGNLDSAVAVHAPSSDPAIVLKAVAEAAATALLDQLSDGMTIAVSGGEGLCALIEAIAPKRKYDVRVIPATGGVQGRFRTDVNHVAVELAEKLGGVAYQLYAPLFAASEEERAALIRAEANRSVLDMAKKADIAVFGIGSVEEEDSTYLSLTDAIGREALQLARPTGEVLAHLVTETGELCDHPTNRRLVALTLEELASIPHRIAIASGTKKVSPIAAVLRGGLASSVITDERTATAVVEMMKGKNDANEA</sequence>
<reference evidence="6" key="1">
    <citation type="submission" date="2022-10" db="EMBL/GenBank/DDBJ databases">
        <title>Hoeflea sp. G2-23, isolated from marine algae.</title>
        <authorList>
            <person name="Kristyanto S."/>
            <person name="Kim J.M."/>
            <person name="Jeon C.O."/>
        </authorList>
    </citation>
    <scope>NUCLEOTIDE SEQUENCE</scope>
    <source>
        <strain evidence="6">G2-23</strain>
    </source>
</reference>
<dbReference type="RefSeq" id="WP_267652232.1">
    <property type="nucleotide sequence ID" value="NZ_JAOVZR010000001.1"/>
</dbReference>
<dbReference type="Gene3D" id="1.10.10.60">
    <property type="entry name" value="Homeodomain-like"/>
    <property type="match status" value="1"/>
</dbReference>
<keyword evidence="3" id="KW-0238">DNA-binding</keyword>
<evidence type="ECO:0000256" key="3">
    <source>
        <dbReference type="ARBA" id="ARBA00023125"/>
    </source>
</evidence>
<keyword evidence="2" id="KW-0805">Transcription regulation</keyword>
<feature type="domain" description="Sugar-binding" evidence="5">
    <location>
        <begin position="66"/>
        <end position="315"/>
    </location>
</feature>
<dbReference type="PANTHER" id="PTHR34294">
    <property type="entry name" value="TRANSCRIPTIONAL REGULATOR-RELATED"/>
    <property type="match status" value="1"/>
</dbReference>
<gene>
    <name evidence="6" type="ORF">OEG84_02275</name>
</gene>
<comment type="similarity">
    <text evidence="1">Belongs to the SorC transcriptional regulatory family.</text>
</comment>
<dbReference type="Gene3D" id="3.40.50.1360">
    <property type="match status" value="1"/>
</dbReference>
<comment type="caution">
    <text evidence="6">The sequence shown here is derived from an EMBL/GenBank/DDBJ whole genome shotgun (WGS) entry which is preliminary data.</text>
</comment>
<organism evidence="6 7">
    <name type="scientific">Hoeflea algicola</name>
    <dbReference type="NCBI Taxonomy" id="2983763"/>
    <lineage>
        <taxon>Bacteria</taxon>
        <taxon>Pseudomonadati</taxon>
        <taxon>Pseudomonadota</taxon>
        <taxon>Alphaproteobacteria</taxon>
        <taxon>Hyphomicrobiales</taxon>
        <taxon>Rhizobiaceae</taxon>
        <taxon>Hoeflea</taxon>
    </lineage>
</organism>
<evidence type="ECO:0000256" key="2">
    <source>
        <dbReference type="ARBA" id="ARBA00023015"/>
    </source>
</evidence>
<protein>
    <submittedName>
        <fullName evidence="6">Sugar-binding transcriptional regulator</fullName>
    </submittedName>
</protein>
<evidence type="ECO:0000313" key="7">
    <source>
        <dbReference type="Proteomes" id="UP001073227"/>
    </source>
</evidence>
<evidence type="ECO:0000259" key="5">
    <source>
        <dbReference type="Pfam" id="PF04198"/>
    </source>
</evidence>
<evidence type="ECO:0000256" key="4">
    <source>
        <dbReference type="ARBA" id="ARBA00023163"/>
    </source>
</evidence>
<evidence type="ECO:0000313" key="6">
    <source>
        <dbReference type="EMBL" id="MCY0146573.1"/>
    </source>
</evidence>
<keyword evidence="7" id="KW-1185">Reference proteome</keyword>
<name>A0ABT3Z475_9HYPH</name>
<dbReference type="SUPFAM" id="SSF88659">
    <property type="entry name" value="Sigma3 and sigma4 domains of RNA polymerase sigma factors"/>
    <property type="match status" value="1"/>
</dbReference>
<dbReference type="SUPFAM" id="SSF100950">
    <property type="entry name" value="NagB/RpiA/CoA transferase-like"/>
    <property type="match status" value="1"/>
</dbReference>